<accession>A0A9D7XRX1</accession>
<organism evidence="2 3">
    <name type="scientific">Candidatus Opimibacter skivensis</name>
    <dbReference type="NCBI Taxonomy" id="2982028"/>
    <lineage>
        <taxon>Bacteria</taxon>
        <taxon>Pseudomonadati</taxon>
        <taxon>Bacteroidota</taxon>
        <taxon>Saprospiria</taxon>
        <taxon>Saprospirales</taxon>
        <taxon>Saprospiraceae</taxon>
        <taxon>Candidatus Opimibacter</taxon>
    </lineage>
</organism>
<gene>
    <name evidence="2" type="ORF">IPP15_05260</name>
</gene>
<dbReference type="AlphaFoldDB" id="A0A9D7XRX1"/>
<feature type="chain" id="PRO_5038846366" description="Beta-barrel porin 2" evidence="1">
    <location>
        <begin position="23"/>
        <end position="473"/>
    </location>
</feature>
<keyword evidence="1" id="KW-0732">Signal</keyword>
<proteinExistence type="predicted"/>
<evidence type="ECO:0000313" key="3">
    <source>
        <dbReference type="Proteomes" id="UP000808337"/>
    </source>
</evidence>
<reference evidence="2 3" key="1">
    <citation type="submission" date="2020-10" db="EMBL/GenBank/DDBJ databases">
        <title>Connecting structure to function with the recovery of over 1000 high-quality activated sludge metagenome-assembled genomes encoding full-length rRNA genes using long-read sequencing.</title>
        <authorList>
            <person name="Singleton C.M."/>
            <person name="Petriglieri F."/>
            <person name="Kristensen J.M."/>
            <person name="Kirkegaard R.H."/>
            <person name="Michaelsen T.Y."/>
            <person name="Andersen M.H."/>
            <person name="Karst S.M."/>
            <person name="Dueholm M.S."/>
            <person name="Nielsen P.H."/>
            <person name="Albertsen M."/>
        </authorList>
    </citation>
    <scope>NUCLEOTIDE SEQUENCE [LARGE SCALE GENOMIC DNA]</scope>
    <source>
        <strain evidence="2">Ribe_18-Q3-R11-54_MAXAC.273</strain>
    </source>
</reference>
<name>A0A9D7XRX1_9BACT</name>
<evidence type="ECO:0000256" key="1">
    <source>
        <dbReference type="SAM" id="SignalP"/>
    </source>
</evidence>
<feature type="signal peptide" evidence="1">
    <location>
        <begin position="1"/>
        <end position="22"/>
    </location>
</feature>
<evidence type="ECO:0008006" key="4">
    <source>
        <dbReference type="Google" id="ProtNLM"/>
    </source>
</evidence>
<evidence type="ECO:0000313" key="2">
    <source>
        <dbReference type="EMBL" id="MBK9981823.1"/>
    </source>
</evidence>
<dbReference type="Proteomes" id="UP000808337">
    <property type="component" value="Unassembled WGS sequence"/>
</dbReference>
<comment type="caution">
    <text evidence="2">The sequence shown here is derived from an EMBL/GenBank/DDBJ whole genome shotgun (WGS) entry which is preliminary data.</text>
</comment>
<protein>
    <recommendedName>
        <fullName evidence="4">Beta-barrel porin 2</fullName>
    </recommendedName>
</protein>
<sequence length="473" mass="54225">MFNLTRVISVLIFVVLSLPSFAQIDFKHFPIDSFKLPTIQWKGLTLGGSLSGSYDYEDEFATTDNDKSSYFSHSPSLSYFGFINRPDRQASYSLSTSPRFYLEHRTGDDFISRRDLTERYFSPDAHVYWSQLNYHQNSFFQVGIEADLDFSKKYTRTERASSTTTTRRTTFSSTLALPIGFGHGRLEPVSDVTMALFLLKDVVDIGIDPQSIHQEDVIAFGELMATVRNQRIFDTRRKRIFELRSLYDFMLAKDWVLPDDPGFFTVLTDNWLYNFGTNRYSGNRWTYLFIPRLSPGINSSSNTGNINSENKNQSYSGSLSVMYEHYKPQSLYRNFRRIHSIQAGVFNNINISNDQKTTYSTLQGEFLNEIGYTWYPNTRTNIYTSLHADYTYMKFLDTKDIGDQDDQHRIDLSLSGGSTYFLSYKTQLKLSAGIHYVHNTGKDITIIGNNFTVLTGSDIISADVNASVSISIF</sequence>
<dbReference type="EMBL" id="JADKGY010000001">
    <property type="protein sequence ID" value="MBK9981823.1"/>
    <property type="molecule type" value="Genomic_DNA"/>
</dbReference>